<keyword evidence="4" id="KW-0472">Membrane</keyword>
<dbReference type="GO" id="GO:0031293">
    <property type="term" value="P:membrane protein intracellular domain proteolysis"/>
    <property type="evidence" value="ECO:0007669"/>
    <property type="project" value="TreeGrafter"/>
</dbReference>
<sequence length="407" mass="43934">MSLFSALFTALYTLAGLWALIHLALCLLLPHTPRVELSYYPPPSDRSPILLTTTVLLLTVRTTRLNAGADALAAWFGEGAARGGATTAATSVSSFPSPDLCFQTNAAGYSKQWPLTIPGVTVPLSHIPLLVFALISSQIIHEVGHFITAALENVPVLSVGLSLSIVIPSAFVALSRGAVRELPAPARLRVASSGAFHNIVLYLIFSGITHAHIDRAFLGALGYRDVSAWGRVVSHVQPGSPLEGYLPLGSIVTKIDDDLLSSVTDDHDAWTALLSQPDVRKATEESEDGWLGWCVDRRWFINPPPAVLQRRHPGTRQRASSRTRRSHSSAVSTPVPYLGDSVEAPTHMRCASAVDCSTDHVCVRPRDDQALLRLTVHLPAWVTPNAHTSDTTVVWNGPRVEILEEGT</sequence>
<feature type="region of interest" description="Disordered" evidence="6">
    <location>
        <begin position="306"/>
        <end position="338"/>
    </location>
</feature>
<dbReference type="InterPro" id="IPR008915">
    <property type="entry name" value="Peptidase_M50"/>
</dbReference>
<dbReference type="PANTHER" id="PTHR13325:SF3">
    <property type="entry name" value="MEMBRANE-BOUND TRANSCRIPTION FACTOR SITE-2 PROTEASE"/>
    <property type="match status" value="1"/>
</dbReference>
<dbReference type="STRING" id="34475.A0A4Y9YRP3"/>
<dbReference type="GO" id="GO:0004222">
    <property type="term" value="F:metalloendopeptidase activity"/>
    <property type="evidence" value="ECO:0007669"/>
    <property type="project" value="InterPro"/>
</dbReference>
<dbReference type="Proteomes" id="UP000298390">
    <property type="component" value="Unassembled WGS sequence"/>
</dbReference>
<dbReference type="AlphaFoldDB" id="A0A4Y9YRP3"/>
<gene>
    <name evidence="8" type="ORF">EVJ58_g2350</name>
</gene>
<evidence type="ECO:0000313" key="8">
    <source>
        <dbReference type="EMBL" id="TFY64832.1"/>
    </source>
</evidence>
<feature type="compositionally biased region" description="Basic residues" evidence="6">
    <location>
        <begin position="309"/>
        <end position="327"/>
    </location>
</feature>
<evidence type="ECO:0000256" key="4">
    <source>
        <dbReference type="ARBA" id="ARBA00023136"/>
    </source>
</evidence>
<evidence type="ECO:0000256" key="2">
    <source>
        <dbReference type="ARBA" id="ARBA00022692"/>
    </source>
</evidence>
<accession>A0A4Y9YRP3</accession>
<dbReference type="EMBL" id="SEKV01000086">
    <property type="protein sequence ID" value="TFY64832.1"/>
    <property type="molecule type" value="Genomic_DNA"/>
</dbReference>
<evidence type="ECO:0000313" key="9">
    <source>
        <dbReference type="Proteomes" id="UP000298390"/>
    </source>
</evidence>
<comment type="subcellular location">
    <subcellularLocation>
        <location evidence="1">Endomembrane system</location>
        <topology evidence="1">Multi-pass membrane protein</topology>
    </subcellularLocation>
</comment>
<evidence type="ECO:0000256" key="1">
    <source>
        <dbReference type="ARBA" id="ARBA00004127"/>
    </source>
</evidence>
<evidence type="ECO:0000256" key="5">
    <source>
        <dbReference type="ARBA" id="ARBA00032658"/>
    </source>
</evidence>
<organism evidence="8 9">
    <name type="scientific">Rhodofomes roseus</name>
    <dbReference type="NCBI Taxonomy" id="34475"/>
    <lineage>
        <taxon>Eukaryota</taxon>
        <taxon>Fungi</taxon>
        <taxon>Dikarya</taxon>
        <taxon>Basidiomycota</taxon>
        <taxon>Agaricomycotina</taxon>
        <taxon>Agaricomycetes</taxon>
        <taxon>Polyporales</taxon>
        <taxon>Rhodofomes</taxon>
    </lineage>
</organism>
<dbReference type="InterPro" id="IPR001193">
    <property type="entry name" value="MBTPS2"/>
</dbReference>
<dbReference type="PANTHER" id="PTHR13325">
    <property type="entry name" value="PROTEASE M50 MEMBRANE-BOUND TRANSCRIPTION FACTOR SITE 2 PROTEASE"/>
    <property type="match status" value="1"/>
</dbReference>
<dbReference type="PRINTS" id="PR01000">
    <property type="entry name" value="SREBPS2PTASE"/>
</dbReference>
<reference evidence="8 9" key="1">
    <citation type="submission" date="2019-01" db="EMBL/GenBank/DDBJ databases">
        <title>Genome sequencing of the rare red list fungi Fomitopsis rosea.</title>
        <authorList>
            <person name="Buettner E."/>
            <person name="Kellner H."/>
        </authorList>
    </citation>
    <scope>NUCLEOTIDE SEQUENCE [LARGE SCALE GENOMIC DNA]</scope>
    <source>
        <strain evidence="8 9">DSM 105464</strain>
    </source>
</reference>
<protein>
    <recommendedName>
        <fullName evidence="5">Endopeptidase S2P</fullName>
    </recommendedName>
</protein>
<keyword evidence="2" id="KW-0812">Transmembrane</keyword>
<name>A0A4Y9YRP3_9APHY</name>
<evidence type="ECO:0000256" key="3">
    <source>
        <dbReference type="ARBA" id="ARBA00022989"/>
    </source>
</evidence>
<comment type="caution">
    <text evidence="8">The sequence shown here is derived from an EMBL/GenBank/DDBJ whole genome shotgun (WGS) entry which is preliminary data.</text>
</comment>
<dbReference type="GO" id="GO:0016020">
    <property type="term" value="C:membrane"/>
    <property type="evidence" value="ECO:0007669"/>
    <property type="project" value="InterPro"/>
</dbReference>
<evidence type="ECO:0000256" key="6">
    <source>
        <dbReference type="SAM" id="MobiDB-lite"/>
    </source>
</evidence>
<proteinExistence type="predicted"/>
<dbReference type="GO" id="GO:1905897">
    <property type="term" value="P:regulation of response to endoplasmic reticulum stress"/>
    <property type="evidence" value="ECO:0007669"/>
    <property type="project" value="TreeGrafter"/>
</dbReference>
<dbReference type="GO" id="GO:0005737">
    <property type="term" value="C:cytoplasm"/>
    <property type="evidence" value="ECO:0007669"/>
    <property type="project" value="TreeGrafter"/>
</dbReference>
<evidence type="ECO:0000259" key="7">
    <source>
        <dbReference type="Pfam" id="PF02163"/>
    </source>
</evidence>
<feature type="domain" description="Peptidase M50" evidence="7">
    <location>
        <begin position="131"/>
        <end position="224"/>
    </location>
</feature>
<dbReference type="GO" id="GO:0012505">
    <property type="term" value="C:endomembrane system"/>
    <property type="evidence" value="ECO:0007669"/>
    <property type="project" value="UniProtKB-SubCell"/>
</dbReference>
<dbReference type="Pfam" id="PF02163">
    <property type="entry name" value="Peptidase_M50"/>
    <property type="match status" value="1"/>
</dbReference>
<keyword evidence="3" id="KW-1133">Transmembrane helix</keyword>